<evidence type="ECO:0000313" key="1">
    <source>
        <dbReference type="EMBL" id="ASE99694.1"/>
    </source>
</evidence>
<protein>
    <submittedName>
        <fullName evidence="1">Uncharacterized protein</fullName>
    </submittedName>
</protein>
<reference evidence="1" key="2">
    <citation type="journal article" date="2017" name="Nat. Commun.">
        <title>Single-virus genomics reveals hidden cosmopolitan and abundant viruses.</title>
        <authorList>
            <person name="Martinez-Hernandez F."/>
            <person name="Fornas O."/>
            <person name="Lluesma Gomez M."/>
            <person name="Bolduc B."/>
            <person name="de la Cruz Pena M.J."/>
            <person name="Martinez J.M."/>
            <person name="Anton J."/>
            <person name="Gasol J.M."/>
            <person name="Rosselli R."/>
            <person name="Rodriguez-Valera F."/>
            <person name="Sullivan M.B."/>
            <person name="Acinas S.G."/>
            <person name="Martinez-Garcia M."/>
        </authorList>
    </citation>
    <scope>NUCLEOTIDE SEQUENCE</scope>
</reference>
<sequence>MARLLETLFNGKPLAQQVEKIRKASLDKKKRQDIRNVLIRQVSDFFETQGPFKPAKDATGYTTRFANPEAAPDALLNLEKLKDFVDEKSFQTLSSQLQTDDTGDAFVEFKSKAGTINAGSSKKKTATTLTGVTFNINPENIANLGGKESFFTQQQDTEGKNLKQDIKDNLQITSPDFKKFFFSNAGKAYRDRVITQINQKVANFGVFNFVDAQKGKPPTFSIFPGVARALNINNPSNFEKFIEIDKRTDKPTLNSDGTVSFPVNFRLRPVAEKFLEKYAVDVTQKFFDKLGKDVGVRFVRFLDKKLKKNKDNVDYIREIITIARELSPELKDTPLDVKTSILKARMGSLQLSPKFKVPKADDIKTKPFQNLISRVQLQELARKVFTQKMPRGPRRGPPLSQDVLTFRSGRFARSFQVLQLNLKKRMIAYTYDPVYRVHESSNRDPRDLLGDSIRDVVLQIFGTQFNVVRK</sequence>
<organism evidence="1">
    <name type="scientific">uncultured virus</name>
    <dbReference type="NCBI Taxonomy" id="340016"/>
    <lineage>
        <taxon>Viruses</taxon>
        <taxon>environmental samples</taxon>
    </lineage>
</organism>
<name>A0A218MK91_9VIRU</name>
<dbReference type="EMBL" id="KY052794">
    <property type="protein sequence ID" value="ASE99694.1"/>
    <property type="molecule type" value="Genomic_DNA"/>
</dbReference>
<reference evidence="1" key="1">
    <citation type="submission" date="2016-10" db="EMBL/GenBank/DDBJ databases">
        <authorList>
            <person name="Varghese N."/>
        </authorList>
    </citation>
    <scope>NUCLEOTIDE SEQUENCE</scope>
</reference>
<proteinExistence type="predicted"/>
<accession>A0A218MK91</accession>